<keyword evidence="2" id="KW-0813">Transport</keyword>
<dbReference type="GO" id="GO:0005524">
    <property type="term" value="F:ATP binding"/>
    <property type="evidence" value="ECO:0007669"/>
    <property type="project" value="UniProtKB-KW"/>
</dbReference>
<dbReference type="InterPro" id="IPR027417">
    <property type="entry name" value="P-loop_NTPase"/>
</dbReference>
<protein>
    <submittedName>
        <fullName evidence="6">ABC-2 type transport system ATP-binding protein</fullName>
    </submittedName>
</protein>
<dbReference type="RefSeq" id="WP_229920716.1">
    <property type="nucleotide sequence ID" value="NZ_BMVL01000013.1"/>
</dbReference>
<accession>A0ABS4L927</accession>
<dbReference type="EMBL" id="JAGGLQ010000008">
    <property type="protein sequence ID" value="MBP2038576.1"/>
    <property type="molecule type" value="Genomic_DNA"/>
</dbReference>
<dbReference type="Proteomes" id="UP001519310">
    <property type="component" value="Unassembled WGS sequence"/>
</dbReference>
<keyword evidence="7" id="KW-1185">Reference proteome</keyword>
<keyword evidence="4 6" id="KW-0067">ATP-binding</keyword>
<proteinExistence type="inferred from homology"/>
<evidence type="ECO:0000256" key="4">
    <source>
        <dbReference type="ARBA" id="ARBA00022840"/>
    </source>
</evidence>
<dbReference type="Pfam" id="PF00005">
    <property type="entry name" value="ABC_tran"/>
    <property type="match status" value="1"/>
</dbReference>
<evidence type="ECO:0000256" key="3">
    <source>
        <dbReference type="ARBA" id="ARBA00022741"/>
    </source>
</evidence>
<dbReference type="Gene3D" id="3.40.50.300">
    <property type="entry name" value="P-loop containing nucleotide triphosphate hydrolases"/>
    <property type="match status" value="1"/>
</dbReference>
<dbReference type="SMART" id="SM00382">
    <property type="entry name" value="AAA"/>
    <property type="match status" value="1"/>
</dbReference>
<gene>
    <name evidence="6" type="ORF">J2Z77_004387</name>
</gene>
<organism evidence="6 7">
    <name type="scientific">Streptomyces avidinii</name>
    <dbReference type="NCBI Taxonomy" id="1895"/>
    <lineage>
        <taxon>Bacteria</taxon>
        <taxon>Bacillati</taxon>
        <taxon>Actinomycetota</taxon>
        <taxon>Actinomycetes</taxon>
        <taxon>Kitasatosporales</taxon>
        <taxon>Streptomycetaceae</taxon>
        <taxon>Streptomyces</taxon>
    </lineage>
</organism>
<name>A0ABS4L927_STRAV</name>
<evidence type="ECO:0000256" key="1">
    <source>
        <dbReference type="ARBA" id="ARBA00005417"/>
    </source>
</evidence>
<comment type="caution">
    <text evidence="6">The sequence shown here is derived from an EMBL/GenBank/DDBJ whole genome shotgun (WGS) entry which is preliminary data.</text>
</comment>
<evidence type="ECO:0000313" key="7">
    <source>
        <dbReference type="Proteomes" id="UP001519310"/>
    </source>
</evidence>
<dbReference type="PANTHER" id="PTHR43335:SF4">
    <property type="entry name" value="ABC TRANSPORTER, ATP-BINDING PROTEIN"/>
    <property type="match status" value="1"/>
</dbReference>
<evidence type="ECO:0000256" key="2">
    <source>
        <dbReference type="ARBA" id="ARBA00022448"/>
    </source>
</evidence>
<dbReference type="InterPro" id="IPR003439">
    <property type="entry name" value="ABC_transporter-like_ATP-bd"/>
</dbReference>
<evidence type="ECO:0000259" key="5">
    <source>
        <dbReference type="PROSITE" id="PS50893"/>
    </source>
</evidence>
<sequence length="252" mass="27494">MKQDGNAPEDPVISVRELTRDFGGVRAVDSLSFDVHKGRITGFLGPNGAGKTTTLRMLLGLTRPTTGHAHVFGRPYGSHRRPARRIGAALEGTAFVAGRSGRDHLRCYSGPAGCPRRRVDELLELVGLAEAARRPVSGYSTGMKQRLSLATALLGEPDLLVLDEPANGLDPEGILWLRHFLREFVEQGRSVLLSSHLLREMEQTVDDVLLLHRGRLLYTGSLDQLLQRAGGERRDLESAFMALTGADNGARL</sequence>
<dbReference type="PANTHER" id="PTHR43335">
    <property type="entry name" value="ABC TRANSPORTER, ATP-BINDING PROTEIN"/>
    <property type="match status" value="1"/>
</dbReference>
<comment type="similarity">
    <text evidence="1">Belongs to the ABC transporter superfamily.</text>
</comment>
<feature type="domain" description="ABC transporter" evidence="5">
    <location>
        <begin position="13"/>
        <end position="238"/>
    </location>
</feature>
<reference evidence="6 7" key="1">
    <citation type="submission" date="2021-03" db="EMBL/GenBank/DDBJ databases">
        <title>Genomic Encyclopedia of Type Strains, Phase IV (KMG-IV): sequencing the most valuable type-strain genomes for metagenomic binning, comparative biology and taxonomic classification.</title>
        <authorList>
            <person name="Goeker M."/>
        </authorList>
    </citation>
    <scope>NUCLEOTIDE SEQUENCE [LARGE SCALE GENOMIC DNA]</scope>
    <source>
        <strain evidence="6 7">DSM 40526</strain>
    </source>
</reference>
<keyword evidence="3" id="KW-0547">Nucleotide-binding</keyword>
<dbReference type="InterPro" id="IPR003593">
    <property type="entry name" value="AAA+_ATPase"/>
</dbReference>
<dbReference type="PROSITE" id="PS50893">
    <property type="entry name" value="ABC_TRANSPORTER_2"/>
    <property type="match status" value="1"/>
</dbReference>
<dbReference type="SUPFAM" id="SSF52540">
    <property type="entry name" value="P-loop containing nucleoside triphosphate hydrolases"/>
    <property type="match status" value="1"/>
</dbReference>
<evidence type="ECO:0000313" key="6">
    <source>
        <dbReference type="EMBL" id="MBP2038576.1"/>
    </source>
</evidence>